<keyword evidence="10" id="KW-0732">Signal</keyword>
<feature type="signal peptide" evidence="10">
    <location>
        <begin position="1"/>
        <end position="25"/>
    </location>
</feature>
<dbReference type="Gene3D" id="3.30.379.10">
    <property type="entry name" value="Chitobiase/beta-hexosaminidase domain 2-like"/>
    <property type="match status" value="1"/>
</dbReference>
<dbReference type="Gene3D" id="3.90.1330.10">
    <property type="entry name" value="Alpha-glucuronidase, C-terminal domain"/>
    <property type="match status" value="1"/>
</dbReference>
<dbReference type="AlphaFoldDB" id="A0A7V5CUZ2"/>
<dbReference type="PIRSF" id="PIRSF029900">
    <property type="entry name" value="Alpha-glucuronds"/>
    <property type="match status" value="1"/>
</dbReference>
<dbReference type="EC" id="3.2.1.131" evidence="9"/>
<evidence type="ECO:0000259" key="12">
    <source>
        <dbReference type="Pfam" id="PF07477"/>
    </source>
</evidence>
<feature type="active site" description="Proton donor" evidence="8">
    <location>
        <position position="309"/>
    </location>
</feature>
<evidence type="ECO:0000259" key="13">
    <source>
        <dbReference type="Pfam" id="PF07488"/>
    </source>
</evidence>
<dbReference type="InterPro" id="IPR017853">
    <property type="entry name" value="GH"/>
</dbReference>
<evidence type="ECO:0000256" key="6">
    <source>
        <dbReference type="ARBA" id="ARBA00023326"/>
    </source>
</evidence>
<feature type="domain" description="Alpha glucuronidase N-terminal" evidence="11">
    <location>
        <begin position="31"/>
        <end position="148"/>
    </location>
</feature>
<reference evidence="14" key="1">
    <citation type="journal article" date="2020" name="mSystems">
        <title>Genome- and Community-Level Interaction Insights into Carbon Utilization and Element Cycling Functions of Hydrothermarchaeota in Hydrothermal Sediment.</title>
        <authorList>
            <person name="Zhou Z."/>
            <person name="Liu Y."/>
            <person name="Xu W."/>
            <person name="Pan J."/>
            <person name="Luo Z.H."/>
            <person name="Li M."/>
        </authorList>
    </citation>
    <scope>NUCLEOTIDE SEQUENCE [LARGE SCALE GENOMIC DNA]</scope>
    <source>
        <strain evidence="14">SpSt-855</strain>
    </source>
</reference>
<dbReference type="GO" id="GO:0033939">
    <property type="term" value="F:xylan alpha-1,2-glucuronosidase activity"/>
    <property type="evidence" value="ECO:0007669"/>
    <property type="project" value="UniProtKB-EC"/>
</dbReference>
<dbReference type="InterPro" id="IPR029018">
    <property type="entry name" value="Hex-like_dom2"/>
</dbReference>
<keyword evidence="4 9" id="KW-0119">Carbohydrate metabolism</keyword>
<dbReference type="GO" id="GO:0005576">
    <property type="term" value="C:extracellular region"/>
    <property type="evidence" value="ECO:0007669"/>
    <property type="project" value="InterPro"/>
</dbReference>
<evidence type="ECO:0000313" key="14">
    <source>
        <dbReference type="EMBL" id="HGY95565.1"/>
    </source>
</evidence>
<dbReference type="PANTHER" id="PTHR39207">
    <property type="entry name" value="ALPHA-GLUCURONIDASE A"/>
    <property type="match status" value="1"/>
</dbReference>
<dbReference type="Pfam" id="PF07477">
    <property type="entry name" value="Glyco_hydro_67C"/>
    <property type="match status" value="1"/>
</dbReference>
<feature type="domain" description="Glycosyl hydrolase family 67 catalytic" evidence="13">
    <location>
        <begin position="155"/>
        <end position="476"/>
    </location>
</feature>
<evidence type="ECO:0000256" key="5">
    <source>
        <dbReference type="ARBA" id="ARBA00023295"/>
    </source>
</evidence>
<dbReference type="InterPro" id="IPR005154">
    <property type="entry name" value="Glyco_hydro_67_aGlcAse_N"/>
</dbReference>
<comment type="subunit">
    <text evidence="9">Homodimer.</text>
</comment>
<comment type="similarity">
    <text evidence="1 7 9">Belongs to the glycosyl hydrolase 67 family.</text>
</comment>
<accession>A0A7V5CUZ2</accession>
<proteinExistence type="inferred from homology"/>
<dbReference type="EMBL" id="DTKL01000080">
    <property type="protein sequence ID" value="HGY95565.1"/>
    <property type="molecule type" value="Genomic_DNA"/>
</dbReference>
<dbReference type="PANTHER" id="PTHR39207:SF1">
    <property type="entry name" value="ALPHA-GLUCURONIDASE A"/>
    <property type="match status" value="1"/>
</dbReference>
<feature type="active site" description="Proton acceptor" evidence="8">
    <location>
        <position position="416"/>
    </location>
</feature>
<dbReference type="InterPro" id="IPR011100">
    <property type="entry name" value="Glyco_hydro_67_cat"/>
</dbReference>
<keyword evidence="2 7" id="KW-0858">Xylan degradation</keyword>
<dbReference type="InterPro" id="IPR011099">
    <property type="entry name" value="Glyco_hydro_67_C"/>
</dbReference>
<evidence type="ECO:0000256" key="1">
    <source>
        <dbReference type="ARBA" id="ARBA00008833"/>
    </source>
</evidence>
<feature type="chain" id="PRO_5031427555" description="Xylan alpha-1,2-glucuronidase" evidence="10">
    <location>
        <begin position="26"/>
        <end position="846"/>
    </location>
</feature>
<evidence type="ECO:0000256" key="2">
    <source>
        <dbReference type="ARBA" id="ARBA00022651"/>
    </source>
</evidence>
<evidence type="ECO:0000256" key="8">
    <source>
        <dbReference type="PIRSR" id="PIRSR029900-1"/>
    </source>
</evidence>
<comment type="catalytic activity">
    <reaction evidence="9">
        <text>Hydrolysis of (1-&gt;2)-alpha-D-(4-O-methyl)glucuronosyl links in the main chain of hardwood xylans.</text>
        <dbReference type="EC" id="3.2.1.131"/>
    </reaction>
</comment>
<name>A0A7V5CUZ2_9BACT</name>
<organism evidence="14">
    <name type="scientific">Acidobacterium capsulatum</name>
    <dbReference type="NCBI Taxonomy" id="33075"/>
    <lineage>
        <taxon>Bacteria</taxon>
        <taxon>Pseudomonadati</taxon>
        <taxon>Acidobacteriota</taxon>
        <taxon>Terriglobia</taxon>
        <taxon>Terriglobales</taxon>
        <taxon>Acidobacteriaceae</taxon>
        <taxon>Acidobacterium</taxon>
    </lineage>
</organism>
<keyword evidence="3 7" id="KW-0378">Hydrolase</keyword>
<dbReference type="GO" id="GO:0046559">
    <property type="term" value="F:alpha-glucuronidase activity"/>
    <property type="evidence" value="ECO:0007669"/>
    <property type="project" value="InterPro"/>
</dbReference>
<evidence type="ECO:0000256" key="7">
    <source>
        <dbReference type="PIRNR" id="PIRNR029900"/>
    </source>
</evidence>
<dbReference type="InterPro" id="IPR037054">
    <property type="entry name" value="A-glucoronidase_C_sf"/>
</dbReference>
<gene>
    <name evidence="14" type="ORF">ENW50_12905</name>
</gene>
<dbReference type="Gene3D" id="3.20.20.80">
    <property type="entry name" value="Glycosidases"/>
    <property type="match status" value="1"/>
</dbReference>
<evidence type="ECO:0000256" key="10">
    <source>
        <dbReference type="SAM" id="SignalP"/>
    </source>
</evidence>
<dbReference type="InterPro" id="IPR011395">
    <property type="entry name" value="Glyco_hydro_67_aGlcAse"/>
</dbReference>
<dbReference type="GO" id="GO:0045493">
    <property type="term" value="P:xylan catabolic process"/>
    <property type="evidence" value="ECO:0007669"/>
    <property type="project" value="UniProtKB-KW"/>
</dbReference>
<evidence type="ECO:0000256" key="3">
    <source>
        <dbReference type="ARBA" id="ARBA00022801"/>
    </source>
</evidence>
<dbReference type="SUPFAM" id="SSF55545">
    <property type="entry name" value="beta-N-acetylhexosaminidase-like domain"/>
    <property type="match status" value="1"/>
</dbReference>
<dbReference type="Pfam" id="PF07488">
    <property type="entry name" value="Glyco_hydro_67M"/>
    <property type="match status" value="1"/>
</dbReference>
<protein>
    <recommendedName>
        <fullName evidence="9">Xylan alpha-1,2-glucuronidase</fullName>
        <ecNumber evidence="9">3.2.1.131</ecNumber>
    </recommendedName>
</protein>
<keyword evidence="5 7" id="KW-0326">Glycosidase</keyword>
<feature type="domain" description="Glycosyl hydrolase family 67 C-terminal" evidence="12">
    <location>
        <begin position="479"/>
        <end position="700"/>
    </location>
</feature>
<evidence type="ECO:0000259" key="11">
    <source>
        <dbReference type="Pfam" id="PF03648"/>
    </source>
</evidence>
<dbReference type="SUPFAM" id="SSF51445">
    <property type="entry name" value="(Trans)glycosidases"/>
    <property type="match status" value="1"/>
</dbReference>
<sequence length="846" mass="93321">MKLNCWKVAALSCAATLFGSLPLHAESGTKAWLRYVPVRLAAPLPQRMVVLDKADTVRSAAFELRRGLLSMTGTAPVSVPVSGQGLDAQPEFVLGTVTEVRKALSGWRAPVGLKLDGYALETFRNHGQTDWIIAGRTPRGVLYGTFALLEKLGEHPELTQIQIASSPSAPIRWADQWDNLNGSIERGYGGRSIFFNDGHVRANLARVGQYARLLASVGLNGVDVNNVNASPQMLSPETIAGLGRIADVMRPWGVRVAISVDLRSPETLGGMKTFNPKDPQVIAWWRQKVNALYRAIPDFAGFTVKADSEGQAGPSQYGLTPAAAANMLAGLLRPHGGVVMYRAFVYNNHLDWNDKKADRARAAYDIFHPLDGKFAPNVVIQIKNGPIDFQVREPASPLYAGLHHTNEAMELEVTQEYMGQARQTVYLVPMWKTTLDFNMHEENRDTPVKSIVEGKAFHRPLGGYAAVVNVGLDADWLRNPLSMANLWGYGQLAWNPDQSAEEIASNWARLTFGDDPRIVSAVDSILLPSWHVYEDYTGPLGLETLTDITGAHYGPDPQSAERNGWGMWFRATHTGVGMDRTTATGTGFIGQYPPKVAAMYESLKTCPDDLLLFLHHVPYTYRLHDGKTVIQYIYDSHYAGAIAAQKFVDEWKTLQGLIDSERYEQVLGIQRYQAAYAIVWRDGITRYFYKMSGIADDKGRVGHYPGRVTGAQMQLNGYSPVKVTPWEDASDGEAEVCRDHAQCTASTVLEHPVGVYNIGVQYFDLPQGASTFDLLLNGKALAHWTADRHLPGYKIGGDTSIRYLVRRVSLKPGDKLTLVGHPEGGEPAPFDYLVVYLSADQSKLHN</sequence>
<keyword evidence="6 9" id="KW-0624">Polysaccharide degradation</keyword>
<dbReference type="Pfam" id="PF03648">
    <property type="entry name" value="Glyco_hydro_67N"/>
    <property type="match status" value="1"/>
</dbReference>
<feature type="active site" description="Proton acceptor" evidence="8">
    <location>
        <position position="388"/>
    </location>
</feature>
<evidence type="ECO:0000256" key="9">
    <source>
        <dbReference type="RuleBase" id="RU361198"/>
    </source>
</evidence>
<comment type="caution">
    <text evidence="14">The sequence shown here is derived from an EMBL/GenBank/DDBJ whole genome shotgun (WGS) entry which is preliminary data.</text>
</comment>
<evidence type="ECO:0000256" key="4">
    <source>
        <dbReference type="ARBA" id="ARBA00023277"/>
    </source>
</evidence>